<dbReference type="InterPro" id="IPR051410">
    <property type="entry name" value="Ferric/Cupric_Reductase"/>
</dbReference>
<dbReference type="InterPro" id="IPR039261">
    <property type="entry name" value="FNR_nucleotide-bd"/>
</dbReference>
<evidence type="ECO:0000256" key="8">
    <source>
        <dbReference type="ARBA" id="ARBA00023065"/>
    </source>
</evidence>
<feature type="transmembrane region" description="Helical" evidence="10">
    <location>
        <begin position="149"/>
        <end position="167"/>
    </location>
</feature>
<keyword evidence="4 10" id="KW-0812">Transmembrane</keyword>
<evidence type="ECO:0000256" key="6">
    <source>
        <dbReference type="ARBA" id="ARBA00022989"/>
    </source>
</evidence>
<protein>
    <submittedName>
        <fullName evidence="12">Ferric reductase like transmembrane component</fullName>
    </submittedName>
</protein>
<dbReference type="GO" id="GO:0006879">
    <property type="term" value="P:intracellular iron ion homeostasis"/>
    <property type="evidence" value="ECO:0007669"/>
    <property type="project" value="TreeGrafter"/>
</dbReference>
<keyword evidence="5" id="KW-0249">Electron transport</keyword>
<comment type="similarity">
    <text evidence="2">Belongs to the ferric reductase (FRE) family.</text>
</comment>
<dbReference type="Gene3D" id="3.40.50.80">
    <property type="entry name" value="Nucleotide-binding domain of ferredoxin-NADP reductase (FNR) module"/>
    <property type="match status" value="1"/>
</dbReference>
<evidence type="ECO:0000313" key="12">
    <source>
        <dbReference type="EMBL" id="EXF73902.1"/>
    </source>
</evidence>
<sequence length="630" mass="70989">MDSHRRRIAGLVADLIPTQILQQRAHAAATTGAAEASSTISPYHSNLAGVNQPVNMLFKDMLWASFGGMAIVVLVITISRILWAQLRHVSAMSVEGERQNYWKTAQWNWMPSLKKHLMYAPLWNKRHNKEIKLSSAIGIGTLPSRMHSVILGFYIASNMIYMFFLNWENANLYSFCAELRGRSGTLSVVNMVPLIILAGRNNPLIGMLHVSFDTYNLLHRWVGRMSVIEAVLHTIAWLIVQIADSGWDGVWHRMSNELFIGSGMAGTLALIVIMILSFSPVRHAFYETFLNVHIILAFFIFLMTYIHCAVAGLPGGLPQLPWMIAIFILWFLERMARIVRVAYMNWSDRGTTDAIVEAVPGECTRVTMNLPRYVDVKPGTHAYLRFKDIRPWDCHPFSIGWVEHIPDHRSLPLGVDEEKATLTAIDKKNTTTSISFIIGAQSGFTRDLYNVARQSGDRAIRMKACVEGPYSGHHSLDSYGHAVLFAGATGITHGISYLKPLIDGYNNGSVATRRITLVWIVRDYEALEWVRPWMDTILRLPNRKDILRIQLYITRPQNSQQIVSASNTVQMFPGRPNIPLIMKREVSEQQGAMCVHICGPGALADDVRSAVREVQDEGTVVDFVEESFTW</sequence>
<evidence type="ECO:0000256" key="1">
    <source>
        <dbReference type="ARBA" id="ARBA00004141"/>
    </source>
</evidence>
<dbReference type="SUPFAM" id="SSF52343">
    <property type="entry name" value="Ferredoxin reductase-like, C-terminal NADP-linked domain"/>
    <property type="match status" value="1"/>
</dbReference>
<evidence type="ECO:0000256" key="10">
    <source>
        <dbReference type="SAM" id="Phobius"/>
    </source>
</evidence>
<dbReference type="SFLD" id="SFLDS00052">
    <property type="entry name" value="Ferric_Reductase_Domain"/>
    <property type="match status" value="1"/>
</dbReference>
<evidence type="ECO:0000256" key="7">
    <source>
        <dbReference type="ARBA" id="ARBA00023002"/>
    </source>
</evidence>
<keyword evidence="3" id="KW-0813">Transport</keyword>
<evidence type="ECO:0000256" key="2">
    <source>
        <dbReference type="ARBA" id="ARBA00006278"/>
    </source>
</evidence>
<dbReference type="SFLD" id="SFLDG01168">
    <property type="entry name" value="Ferric_reductase_subgroup_(FRE"/>
    <property type="match status" value="1"/>
</dbReference>
<dbReference type="GO" id="GO:0000293">
    <property type="term" value="F:ferric-chelate reductase activity"/>
    <property type="evidence" value="ECO:0007669"/>
    <property type="project" value="UniProtKB-ARBA"/>
</dbReference>
<dbReference type="GO" id="GO:0015677">
    <property type="term" value="P:copper ion import"/>
    <property type="evidence" value="ECO:0007669"/>
    <property type="project" value="TreeGrafter"/>
</dbReference>
<evidence type="ECO:0000313" key="13">
    <source>
        <dbReference type="Proteomes" id="UP000020467"/>
    </source>
</evidence>
<keyword evidence="6 10" id="KW-1133">Transmembrane helix</keyword>
<evidence type="ECO:0000259" key="11">
    <source>
        <dbReference type="PROSITE" id="PS51384"/>
    </source>
</evidence>
<dbReference type="EMBL" id="JARH01001033">
    <property type="protein sequence ID" value="EXF73902.1"/>
    <property type="molecule type" value="Genomic_DNA"/>
</dbReference>
<dbReference type="KEGG" id="cfj:CFIO01_10552"/>
<comment type="caution">
    <text evidence="12">The sequence shown here is derived from an EMBL/GenBank/DDBJ whole genome shotgun (WGS) entry which is preliminary data.</text>
</comment>
<dbReference type="Proteomes" id="UP000020467">
    <property type="component" value="Unassembled WGS sequence"/>
</dbReference>
<evidence type="ECO:0000256" key="3">
    <source>
        <dbReference type="ARBA" id="ARBA00022448"/>
    </source>
</evidence>
<dbReference type="Pfam" id="PF08030">
    <property type="entry name" value="NAD_binding_6"/>
    <property type="match status" value="1"/>
</dbReference>
<feature type="transmembrane region" description="Helical" evidence="10">
    <location>
        <begin position="221"/>
        <end position="239"/>
    </location>
</feature>
<dbReference type="InterPro" id="IPR013112">
    <property type="entry name" value="FAD-bd_8"/>
</dbReference>
<dbReference type="InterPro" id="IPR017927">
    <property type="entry name" value="FAD-bd_FR_type"/>
</dbReference>
<dbReference type="CDD" id="cd06186">
    <property type="entry name" value="NOX_Duox_like_FAD_NADP"/>
    <property type="match status" value="1"/>
</dbReference>
<dbReference type="eggNOG" id="KOG0039">
    <property type="taxonomic scope" value="Eukaryota"/>
</dbReference>
<dbReference type="PANTHER" id="PTHR32361">
    <property type="entry name" value="FERRIC/CUPRIC REDUCTASE TRANSMEMBRANE COMPONENT"/>
    <property type="match status" value="1"/>
</dbReference>
<feature type="transmembrane region" description="Helical" evidence="10">
    <location>
        <begin position="61"/>
        <end position="83"/>
    </location>
</feature>
<dbReference type="Pfam" id="PF08022">
    <property type="entry name" value="FAD_binding_8"/>
    <property type="match status" value="1"/>
</dbReference>
<feature type="transmembrane region" description="Helical" evidence="10">
    <location>
        <begin position="319"/>
        <end position="336"/>
    </location>
</feature>
<dbReference type="AlphaFoldDB" id="A0A010Q298"/>
<keyword evidence="7" id="KW-0560">Oxidoreductase</keyword>
<comment type="subcellular location">
    <subcellularLocation>
        <location evidence="1">Membrane</location>
        <topology evidence="1">Multi-pass membrane protein</topology>
    </subcellularLocation>
</comment>
<feature type="transmembrane region" description="Helical" evidence="10">
    <location>
        <begin position="259"/>
        <end position="278"/>
    </location>
</feature>
<keyword evidence="9 10" id="KW-0472">Membrane</keyword>
<accession>A0A010Q298</accession>
<dbReference type="PROSITE" id="PS51384">
    <property type="entry name" value="FAD_FR"/>
    <property type="match status" value="1"/>
</dbReference>
<dbReference type="InterPro" id="IPR013130">
    <property type="entry name" value="Fe3_Rdtase_TM_dom"/>
</dbReference>
<gene>
    <name evidence="12" type="ORF">CFIO01_10552</name>
</gene>
<name>A0A010Q298_9PEZI</name>
<dbReference type="GO" id="GO:0006826">
    <property type="term" value="P:iron ion transport"/>
    <property type="evidence" value="ECO:0007669"/>
    <property type="project" value="TreeGrafter"/>
</dbReference>
<keyword evidence="8" id="KW-0406">Ion transport</keyword>
<keyword evidence="13" id="KW-1185">Reference proteome</keyword>
<dbReference type="InterPro" id="IPR013121">
    <property type="entry name" value="Fe_red_NAD-bd_6"/>
</dbReference>
<feature type="transmembrane region" description="Helical" evidence="10">
    <location>
        <begin position="290"/>
        <end position="313"/>
    </location>
</feature>
<dbReference type="PANTHER" id="PTHR32361:SF12">
    <property type="entry name" value="PUTATIVE (AFU_ORTHOLOGUE AFUA_1G14340)-RELATED"/>
    <property type="match status" value="1"/>
</dbReference>
<dbReference type="OrthoDB" id="4494341at2759"/>
<reference evidence="12 13" key="1">
    <citation type="submission" date="2014-02" db="EMBL/GenBank/DDBJ databases">
        <title>The genome sequence of Colletotrichum fioriniae PJ7.</title>
        <authorList>
            <person name="Baroncelli R."/>
            <person name="Thon M.R."/>
        </authorList>
    </citation>
    <scope>NUCLEOTIDE SEQUENCE [LARGE SCALE GENOMIC DNA]</scope>
    <source>
        <strain evidence="12 13">PJ7</strain>
    </source>
</reference>
<evidence type="ECO:0000256" key="4">
    <source>
        <dbReference type="ARBA" id="ARBA00022692"/>
    </source>
</evidence>
<organism evidence="12 13">
    <name type="scientific">Colletotrichum fioriniae PJ7</name>
    <dbReference type="NCBI Taxonomy" id="1445577"/>
    <lineage>
        <taxon>Eukaryota</taxon>
        <taxon>Fungi</taxon>
        <taxon>Dikarya</taxon>
        <taxon>Ascomycota</taxon>
        <taxon>Pezizomycotina</taxon>
        <taxon>Sordariomycetes</taxon>
        <taxon>Hypocreomycetidae</taxon>
        <taxon>Glomerellales</taxon>
        <taxon>Glomerellaceae</taxon>
        <taxon>Colletotrichum</taxon>
        <taxon>Colletotrichum acutatum species complex</taxon>
    </lineage>
</organism>
<dbReference type="Pfam" id="PF01794">
    <property type="entry name" value="Ferric_reduct"/>
    <property type="match status" value="1"/>
</dbReference>
<evidence type="ECO:0000256" key="5">
    <source>
        <dbReference type="ARBA" id="ARBA00022982"/>
    </source>
</evidence>
<dbReference type="HOGENOM" id="CLU_010365_3_1_1"/>
<feature type="domain" description="FAD-binding FR-type" evidence="11">
    <location>
        <begin position="328"/>
        <end position="476"/>
    </location>
</feature>
<dbReference type="GO" id="GO:0005886">
    <property type="term" value="C:plasma membrane"/>
    <property type="evidence" value="ECO:0007669"/>
    <property type="project" value="TreeGrafter"/>
</dbReference>
<proteinExistence type="inferred from homology"/>
<evidence type="ECO:0000256" key="9">
    <source>
        <dbReference type="ARBA" id="ARBA00023136"/>
    </source>
</evidence>